<feature type="signal peptide" evidence="4">
    <location>
        <begin position="1"/>
        <end position="16"/>
    </location>
</feature>
<accession>A0AAV5CQM0</accession>
<dbReference type="Pfam" id="PF13774">
    <property type="entry name" value="Longin"/>
    <property type="match status" value="1"/>
</dbReference>
<dbReference type="CDD" id="cd14824">
    <property type="entry name" value="Longin"/>
    <property type="match status" value="1"/>
</dbReference>
<proteinExistence type="inferred from homology"/>
<dbReference type="InterPro" id="IPR010908">
    <property type="entry name" value="Longin_dom"/>
</dbReference>
<gene>
    <name evidence="6" type="primary">ga18002</name>
    <name evidence="6" type="ORF">PR202_ga18002</name>
</gene>
<comment type="caution">
    <text evidence="6">The sequence shown here is derived from an EMBL/GenBank/DDBJ whole genome shotgun (WGS) entry which is preliminary data.</text>
</comment>
<feature type="chain" id="PRO_5043495544" description="Longin domain-containing protein" evidence="4">
    <location>
        <begin position="17"/>
        <end position="174"/>
    </location>
</feature>
<dbReference type="InterPro" id="IPR051097">
    <property type="entry name" value="Synaptobrevin-like_transport"/>
</dbReference>
<evidence type="ECO:0000256" key="3">
    <source>
        <dbReference type="ARBA" id="ARBA00046280"/>
    </source>
</evidence>
<dbReference type="Proteomes" id="UP001054889">
    <property type="component" value="Unassembled WGS sequence"/>
</dbReference>
<dbReference type="SUPFAM" id="SSF64356">
    <property type="entry name" value="SNARE-like"/>
    <property type="match status" value="1"/>
</dbReference>
<evidence type="ECO:0000256" key="2">
    <source>
        <dbReference type="ARBA" id="ARBA00023136"/>
    </source>
</evidence>
<evidence type="ECO:0000256" key="4">
    <source>
        <dbReference type="SAM" id="SignalP"/>
    </source>
</evidence>
<dbReference type="InterPro" id="IPR011012">
    <property type="entry name" value="Longin-like_dom_sf"/>
</dbReference>
<evidence type="ECO:0000313" key="6">
    <source>
        <dbReference type="EMBL" id="GJN00793.1"/>
    </source>
</evidence>
<dbReference type="PANTHER" id="PTHR21136:SF172">
    <property type="entry name" value="VESICLE-ASSOCIATED MEMBRANE PROTEIN 711-RELATED"/>
    <property type="match status" value="1"/>
</dbReference>
<organism evidence="6 7">
    <name type="scientific">Eleusine coracana subsp. coracana</name>
    <dbReference type="NCBI Taxonomy" id="191504"/>
    <lineage>
        <taxon>Eukaryota</taxon>
        <taxon>Viridiplantae</taxon>
        <taxon>Streptophyta</taxon>
        <taxon>Embryophyta</taxon>
        <taxon>Tracheophyta</taxon>
        <taxon>Spermatophyta</taxon>
        <taxon>Magnoliopsida</taxon>
        <taxon>Liliopsida</taxon>
        <taxon>Poales</taxon>
        <taxon>Poaceae</taxon>
        <taxon>PACMAD clade</taxon>
        <taxon>Chloridoideae</taxon>
        <taxon>Cynodonteae</taxon>
        <taxon>Eleusininae</taxon>
        <taxon>Eleusine</taxon>
    </lineage>
</organism>
<keyword evidence="7" id="KW-1185">Reference proteome</keyword>
<reference evidence="6" key="1">
    <citation type="journal article" date="2018" name="DNA Res.">
        <title>Multiple hybrid de novo genome assembly of finger millet, an orphan allotetraploid crop.</title>
        <authorList>
            <person name="Hatakeyama M."/>
            <person name="Aluri S."/>
            <person name="Balachadran M.T."/>
            <person name="Sivarajan S.R."/>
            <person name="Patrignani A."/>
            <person name="Gruter S."/>
            <person name="Poveda L."/>
            <person name="Shimizu-Inatsugi R."/>
            <person name="Baeten J."/>
            <person name="Francoijs K.J."/>
            <person name="Nataraja K.N."/>
            <person name="Reddy Y.A.N."/>
            <person name="Phadnis S."/>
            <person name="Ravikumar R.L."/>
            <person name="Schlapbach R."/>
            <person name="Sreeman S.M."/>
            <person name="Shimizu K.K."/>
        </authorList>
    </citation>
    <scope>NUCLEOTIDE SEQUENCE</scope>
</reference>
<keyword evidence="4" id="KW-0732">Signal</keyword>
<dbReference type="SMART" id="SM01270">
    <property type="entry name" value="Longin"/>
    <property type="match status" value="1"/>
</dbReference>
<comment type="similarity">
    <text evidence="1">Belongs to the synaptobrevin family.</text>
</comment>
<feature type="domain" description="Longin" evidence="5">
    <location>
        <begin position="7"/>
        <end position="112"/>
    </location>
</feature>
<evidence type="ECO:0000259" key="5">
    <source>
        <dbReference type="PROSITE" id="PS50859"/>
    </source>
</evidence>
<name>A0AAV5CQM0_ELECO</name>
<keyword evidence="2" id="KW-0472">Membrane</keyword>
<dbReference type="EMBL" id="BQKI01000008">
    <property type="protein sequence ID" value="GJN00793.1"/>
    <property type="molecule type" value="Genomic_DNA"/>
</dbReference>
<dbReference type="AlphaFoldDB" id="A0AAV5CQM0"/>
<dbReference type="FunFam" id="3.30.450.50:FF:000008">
    <property type="entry name" value="Vesicle-associated membrane protein 711"/>
    <property type="match status" value="1"/>
</dbReference>
<evidence type="ECO:0000313" key="7">
    <source>
        <dbReference type="Proteomes" id="UP001054889"/>
    </source>
</evidence>
<dbReference type="Gene3D" id="3.30.450.50">
    <property type="entry name" value="Longin domain"/>
    <property type="match status" value="1"/>
</dbReference>
<dbReference type="PROSITE" id="PS50859">
    <property type="entry name" value="LONGIN"/>
    <property type="match status" value="1"/>
</dbReference>
<dbReference type="GO" id="GO:0012505">
    <property type="term" value="C:endomembrane system"/>
    <property type="evidence" value="ECO:0007669"/>
    <property type="project" value="UniProtKB-SubCell"/>
</dbReference>
<reference evidence="6" key="2">
    <citation type="submission" date="2021-12" db="EMBL/GenBank/DDBJ databases">
        <title>Resequencing data analysis of finger millet.</title>
        <authorList>
            <person name="Hatakeyama M."/>
            <person name="Aluri S."/>
            <person name="Balachadran M.T."/>
            <person name="Sivarajan S.R."/>
            <person name="Poveda L."/>
            <person name="Shimizu-Inatsugi R."/>
            <person name="Schlapbach R."/>
            <person name="Sreeman S.M."/>
            <person name="Shimizu K.K."/>
        </authorList>
    </citation>
    <scope>NUCLEOTIDE SEQUENCE</scope>
</reference>
<sequence length="174" mass="19269">MAILYALVARGTVVLAEHSAAATNAGAVARQVLERLPDGGADSHVSYTQDRYVFHAKRTDGITALCMADDAAGRRIPFAFLEDIHGRFVKTYGRAALTALAYAMNDEFSRVLSQQMDYYSNDPNADRINRMRGEISQGGIDTSPPGNNIRRACLHVPWVYLAYLYPVRQRLVAF</sequence>
<dbReference type="PANTHER" id="PTHR21136">
    <property type="entry name" value="SNARE PROTEINS"/>
    <property type="match status" value="1"/>
</dbReference>
<evidence type="ECO:0000256" key="1">
    <source>
        <dbReference type="ARBA" id="ARBA00008025"/>
    </source>
</evidence>
<protein>
    <recommendedName>
        <fullName evidence="5">Longin domain-containing protein</fullName>
    </recommendedName>
</protein>
<comment type="subcellular location">
    <subcellularLocation>
        <location evidence="3">Endomembrane system</location>
        <topology evidence="3">Single-pass type IV membrane protein</topology>
    </subcellularLocation>
</comment>